<proteinExistence type="predicted"/>
<evidence type="ECO:0000256" key="1">
    <source>
        <dbReference type="SAM" id="MobiDB-lite"/>
    </source>
</evidence>
<comment type="caution">
    <text evidence="2">The sequence shown here is derived from an EMBL/GenBank/DDBJ whole genome shotgun (WGS) entry which is preliminary data.</text>
</comment>
<dbReference type="Proteomes" id="UP000230750">
    <property type="component" value="Unassembled WGS sequence"/>
</dbReference>
<protein>
    <submittedName>
        <fullName evidence="2">Uncharacterized protein</fullName>
    </submittedName>
</protein>
<dbReference type="AlphaFoldDB" id="A0A2G8L5S9"/>
<gene>
    <name evidence="2" type="ORF">BSL78_07469</name>
</gene>
<evidence type="ECO:0000313" key="3">
    <source>
        <dbReference type="Proteomes" id="UP000230750"/>
    </source>
</evidence>
<reference evidence="2 3" key="1">
    <citation type="journal article" date="2017" name="PLoS Biol.">
        <title>The sea cucumber genome provides insights into morphological evolution and visceral regeneration.</title>
        <authorList>
            <person name="Zhang X."/>
            <person name="Sun L."/>
            <person name="Yuan J."/>
            <person name="Sun Y."/>
            <person name="Gao Y."/>
            <person name="Zhang L."/>
            <person name="Li S."/>
            <person name="Dai H."/>
            <person name="Hamel J.F."/>
            <person name="Liu C."/>
            <person name="Yu Y."/>
            <person name="Liu S."/>
            <person name="Lin W."/>
            <person name="Guo K."/>
            <person name="Jin S."/>
            <person name="Xu P."/>
            <person name="Storey K.B."/>
            <person name="Huan P."/>
            <person name="Zhang T."/>
            <person name="Zhou Y."/>
            <person name="Zhang J."/>
            <person name="Lin C."/>
            <person name="Li X."/>
            <person name="Xing L."/>
            <person name="Huo D."/>
            <person name="Sun M."/>
            <person name="Wang L."/>
            <person name="Mercier A."/>
            <person name="Li F."/>
            <person name="Yang H."/>
            <person name="Xiang J."/>
        </authorList>
    </citation>
    <scope>NUCLEOTIDE SEQUENCE [LARGE SCALE GENOMIC DNA]</scope>
    <source>
        <strain evidence="2">Shaxun</strain>
        <tissue evidence="2">Muscle</tissue>
    </source>
</reference>
<keyword evidence="3" id="KW-1185">Reference proteome</keyword>
<sequence length="173" mass="19934">MISFPMGEKTKEYVEKELFQAKTLPSATDTRFYPSDMTFKNISYLAKLKMRKEGIPVPTTNQRRRTRKHLLPNVTTVPYVAQEVTVEASPPPSPVISEASEAPTDFFSALDEVRTLAIKVTDEALLEELKQNLLQIRERLKNEDSNKQQRLEQDTGELDTWTENQQDVTEIFR</sequence>
<name>A0A2G8L5S9_STIJA</name>
<dbReference type="EMBL" id="MRZV01000208">
    <property type="protein sequence ID" value="PIK55617.1"/>
    <property type="molecule type" value="Genomic_DNA"/>
</dbReference>
<feature type="compositionally biased region" description="Polar residues" evidence="1">
    <location>
        <begin position="161"/>
        <end position="173"/>
    </location>
</feature>
<feature type="compositionally biased region" description="Basic and acidic residues" evidence="1">
    <location>
        <begin position="143"/>
        <end position="153"/>
    </location>
</feature>
<accession>A0A2G8L5S9</accession>
<evidence type="ECO:0000313" key="2">
    <source>
        <dbReference type="EMBL" id="PIK55617.1"/>
    </source>
</evidence>
<feature type="region of interest" description="Disordered" evidence="1">
    <location>
        <begin position="143"/>
        <end position="173"/>
    </location>
</feature>
<organism evidence="2 3">
    <name type="scientific">Stichopus japonicus</name>
    <name type="common">Sea cucumber</name>
    <dbReference type="NCBI Taxonomy" id="307972"/>
    <lineage>
        <taxon>Eukaryota</taxon>
        <taxon>Metazoa</taxon>
        <taxon>Echinodermata</taxon>
        <taxon>Eleutherozoa</taxon>
        <taxon>Echinozoa</taxon>
        <taxon>Holothuroidea</taxon>
        <taxon>Aspidochirotacea</taxon>
        <taxon>Aspidochirotida</taxon>
        <taxon>Stichopodidae</taxon>
        <taxon>Apostichopus</taxon>
    </lineage>
</organism>